<dbReference type="Gene3D" id="3.40.50.620">
    <property type="entry name" value="HUPs"/>
    <property type="match status" value="1"/>
</dbReference>
<comment type="subunit">
    <text evidence="2">Heterodimer of an alpha and a beta subunit.</text>
</comment>
<dbReference type="InterPro" id="IPR012255">
    <property type="entry name" value="ETF_b"/>
</dbReference>
<dbReference type="RefSeq" id="WP_048551353.1">
    <property type="nucleotide sequence ID" value="NZ_HF570958.1"/>
</dbReference>
<feature type="domain" description="Electron transfer flavoprotein alpha/beta-subunit N-terminal" evidence="5">
    <location>
        <begin position="19"/>
        <end position="217"/>
    </location>
</feature>
<dbReference type="GO" id="GO:0009055">
    <property type="term" value="F:electron transfer activity"/>
    <property type="evidence" value="ECO:0007669"/>
    <property type="project" value="InterPro"/>
</dbReference>
<comment type="cofactor">
    <cofactor evidence="1">
        <name>FAD</name>
        <dbReference type="ChEBI" id="CHEBI:57692"/>
    </cofactor>
</comment>
<evidence type="ECO:0000256" key="2">
    <source>
        <dbReference type="ARBA" id="ARBA00011355"/>
    </source>
</evidence>
<dbReference type="PANTHER" id="PTHR21294">
    <property type="entry name" value="ELECTRON TRANSFER FLAVOPROTEIN BETA-SUBUNIT"/>
    <property type="match status" value="1"/>
</dbReference>
<gene>
    <name evidence="6" type="ORF">BN12_440014</name>
</gene>
<evidence type="ECO:0000259" key="5">
    <source>
        <dbReference type="SMART" id="SM00893"/>
    </source>
</evidence>
<evidence type="ECO:0000256" key="3">
    <source>
        <dbReference type="ARBA" id="ARBA00025649"/>
    </source>
</evidence>
<dbReference type="InterPro" id="IPR014729">
    <property type="entry name" value="Rossmann-like_a/b/a_fold"/>
</dbReference>
<dbReference type="Proteomes" id="UP000035721">
    <property type="component" value="Unassembled WGS sequence"/>
</dbReference>
<comment type="caution">
    <text evidence="6">The sequence shown here is derived from an EMBL/GenBank/DDBJ whole genome shotgun (WGS) entry which is preliminary data.</text>
</comment>
<evidence type="ECO:0000313" key="6">
    <source>
        <dbReference type="EMBL" id="CCH79470.1"/>
    </source>
</evidence>
<evidence type="ECO:0000256" key="1">
    <source>
        <dbReference type="ARBA" id="ARBA00001974"/>
    </source>
</evidence>
<feature type="region of interest" description="Disordered" evidence="4">
    <location>
        <begin position="205"/>
        <end position="225"/>
    </location>
</feature>
<proteinExistence type="predicted"/>
<keyword evidence="7" id="KW-1185">Reference proteome</keyword>
<sequence length="257" mass="26182">MSNILVCVKRVPDASGEVTLTPDGMGVDGRYSGYTTSNHEEAAVEIGVQVADATGGQVTVLSLGTEDSVEQLRSALAVGAKDGVLIEAEPDAYGPADIAEAIADVVRARAEAGTAYDLVLLGNDAADTGDFQVGIRLAYLLDRPVVTGIQTVTVDGDTAELRGDSGEGAEVYEVPLPAVVTVLEGGVNPRYPSVMGRMKAKKAPVETVSPKPPTVGSGRVALTVPPPPPTQVTILGEGPGAAAAVVETLKQLGVVPS</sequence>
<reference evidence="6 7" key="1">
    <citation type="journal article" date="2013" name="ISME J.">
        <title>A metabolic model for members of the genus Tetrasphaera involved in enhanced biological phosphorus removal.</title>
        <authorList>
            <person name="Kristiansen R."/>
            <person name="Nguyen H.T.T."/>
            <person name="Saunders A.M."/>
            <person name="Nielsen J.L."/>
            <person name="Wimmer R."/>
            <person name="Le V.Q."/>
            <person name="McIlroy S.J."/>
            <person name="Petrovski S."/>
            <person name="Seviour R.J."/>
            <person name="Calteau A."/>
            <person name="Nielsen K.L."/>
            <person name="Nielsen P.H."/>
        </authorList>
    </citation>
    <scope>NUCLEOTIDE SEQUENCE [LARGE SCALE GENOMIC DNA]</scope>
    <source>
        <strain evidence="6 7">T1-X7</strain>
    </source>
</reference>
<dbReference type="STRING" id="1194083.BN12_440014"/>
<organism evidence="6 7">
    <name type="scientific">Nostocoides japonicum T1-X7</name>
    <dbReference type="NCBI Taxonomy" id="1194083"/>
    <lineage>
        <taxon>Bacteria</taxon>
        <taxon>Bacillati</taxon>
        <taxon>Actinomycetota</taxon>
        <taxon>Actinomycetes</taxon>
        <taxon>Micrococcales</taxon>
        <taxon>Intrasporangiaceae</taxon>
        <taxon>Nostocoides</taxon>
    </lineage>
</organism>
<evidence type="ECO:0000256" key="4">
    <source>
        <dbReference type="SAM" id="MobiDB-lite"/>
    </source>
</evidence>
<name>A0A077M607_9MICO</name>
<dbReference type="AlphaFoldDB" id="A0A077M607"/>
<dbReference type="EMBL" id="CAJB01000375">
    <property type="protein sequence ID" value="CCH79470.1"/>
    <property type="molecule type" value="Genomic_DNA"/>
</dbReference>
<dbReference type="OrthoDB" id="9781325at2"/>
<evidence type="ECO:0000313" key="7">
    <source>
        <dbReference type="Proteomes" id="UP000035721"/>
    </source>
</evidence>
<dbReference type="SUPFAM" id="SSF52402">
    <property type="entry name" value="Adenine nucleotide alpha hydrolases-like"/>
    <property type="match status" value="1"/>
</dbReference>
<protein>
    <submittedName>
        <fullName evidence="6">Electron transfer flavoprotein alpha/beta-subunit</fullName>
    </submittedName>
</protein>
<comment type="function">
    <text evidence="3">The electron transfer flavoprotein serves as a specific electron acceptor for other dehydrogenases. It transfers the electrons to the main respiratory chain via ETF-ubiquinone oxidoreductase (ETF dehydrogenase).</text>
</comment>
<dbReference type="SMART" id="SM00893">
    <property type="entry name" value="ETF"/>
    <property type="match status" value="1"/>
</dbReference>
<dbReference type="Pfam" id="PF01012">
    <property type="entry name" value="ETF"/>
    <property type="match status" value="1"/>
</dbReference>
<accession>A0A077M607</accession>
<dbReference type="PIRSF" id="PIRSF000090">
    <property type="entry name" value="Beta-ETF"/>
    <property type="match status" value="1"/>
</dbReference>
<dbReference type="InterPro" id="IPR014730">
    <property type="entry name" value="ETF_a/b_N"/>
</dbReference>